<evidence type="ECO:0000313" key="5">
    <source>
        <dbReference type="Proteomes" id="UP000034407"/>
    </source>
</evidence>
<keyword evidence="5" id="KW-1185">Reference proteome</keyword>
<proteinExistence type="predicted"/>
<dbReference type="Proteomes" id="UP000034407">
    <property type="component" value="Unassembled WGS sequence"/>
</dbReference>
<organism evidence="4 5">
    <name type="scientific">Paraclostridium benzoelyticum</name>
    <dbReference type="NCBI Taxonomy" id="1629550"/>
    <lineage>
        <taxon>Bacteria</taxon>
        <taxon>Bacillati</taxon>
        <taxon>Bacillota</taxon>
        <taxon>Clostridia</taxon>
        <taxon>Peptostreptococcales</taxon>
        <taxon>Peptostreptococcaceae</taxon>
        <taxon>Paraclostridium</taxon>
    </lineage>
</organism>
<comment type="caution">
    <text evidence="4">The sequence shown here is derived from an EMBL/GenBank/DDBJ whole genome shotgun (WGS) entry which is preliminary data.</text>
</comment>
<dbReference type="InterPro" id="IPR004821">
    <property type="entry name" value="Cyt_trans-like"/>
</dbReference>
<dbReference type="PATRIC" id="fig|1629550.3.peg.3105"/>
<accession>A0A0M3DAV6</accession>
<dbReference type="PANTHER" id="PTHR43793:SF1">
    <property type="entry name" value="FAD SYNTHASE"/>
    <property type="match status" value="1"/>
</dbReference>
<dbReference type="Gene3D" id="3.40.50.620">
    <property type="entry name" value="HUPs"/>
    <property type="match status" value="1"/>
</dbReference>
<keyword evidence="1 4" id="KW-0808">Transferase</keyword>
<feature type="domain" description="Cytidyltransferase-like" evidence="3">
    <location>
        <begin position="9"/>
        <end position="136"/>
    </location>
</feature>
<dbReference type="InterPro" id="IPR014729">
    <property type="entry name" value="Rossmann-like_a/b/a_fold"/>
</dbReference>
<dbReference type="NCBIfam" id="TIGR00125">
    <property type="entry name" value="cyt_tran_rel"/>
    <property type="match status" value="1"/>
</dbReference>
<dbReference type="PANTHER" id="PTHR43793">
    <property type="entry name" value="FAD SYNTHASE"/>
    <property type="match status" value="1"/>
</dbReference>
<name>A0A0M3DAV6_9FIRM</name>
<dbReference type="Pfam" id="PF01467">
    <property type="entry name" value="CTP_transf_like"/>
    <property type="match status" value="1"/>
</dbReference>
<dbReference type="OrthoDB" id="9802794at2"/>
<gene>
    <name evidence="4" type="ORF">VN21_17710</name>
</gene>
<evidence type="ECO:0000313" key="4">
    <source>
        <dbReference type="EMBL" id="KKX99794.1"/>
    </source>
</evidence>
<keyword evidence="2 4" id="KW-0548">Nucleotidyltransferase</keyword>
<dbReference type="RefSeq" id="WP_046824441.1">
    <property type="nucleotide sequence ID" value="NZ_LBBT01000366.1"/>
</dbReference>
<dbReference type="GO" id="GO:0016779">
    <property type="term" value="F:nucleotidyltransferase activity"/>
    <property type="evidence" value="ECO:0007669"/>
    <property type="project" value="UniProtKB-KW"/>
</dbReference>
<sequence length="145" mass="16836">MKKYKDGYIAGVFDLFHIGHLNVLRNAKDRCDSLRVGVLSDELVEHFKGKKPYIPDLERMEIIKNIKCVDDVVKVTFENINKMDAWNLYHFDCLFSGDDWKGHESWNIDKQKLNEVGSNIEFFNYTNGTSSTQIKKLILEETGIC</sequence>
<reference evidence="4 5" key="1">
    <citation type="submission" date="2015-04" db="EMBL/GenBank/DDBJ databases">
        <title>Microcin producing Clostridium sp. JC272T.</title>
        <authorList>
            <person name="Jyothsna T."/>
            <person name="Sasikala C."/>
            <person name="Ramana C."/>
        </authorList>
    </citation>
    <scope>NUCLEOTIDE SEQUENCE [LARGE SCALE GENOMIC DNA]</scope>
    <source>
        <strain evidence="4 5">JC272</strain>
    </source>
</reference>
<evidence type="ECO:0000259" key="3">
    <source>
        <dbReference type="Pfam" id="PF01467"/>
    </source>
</evidence>
<dbReference type="AlphaFoldDB" id="A0A0M3DAV6"/>
<dbReference type="SUPFAM" id="SSF52374">
    <property type="entry name" value="Nucleotidylyl transferase"/>
    <property type="match status" value="1"/>
</dbReference>
<dbReference type="EMBL" id="LBBT01000366">
    <property type="protein sequence ID" value="KKX99794.1"/>
    <property type="molecule type" value="Genomic_DNA"/>
</dbReference>
<dbReference type="InterPro" id="IPR050385">
    <property type="entry name" value="Archaeal_FAD_synthase"/>
</dbReference>
<protein>
    <submittedName>
        <fullName evidence="4">Glycerol-3-phosphate cytidylyltransferase</fullName>
    </submittedName>
</protein>
<evidence type="ECO:0000256" key="2">
    <source>
        <dbReference type="ARBA" id="ARBA00022695"/>
    </source>
</evidence>
<evidence type="ECO:0000256" key="1">
    <source>
        <dbReference type="ARBA" id="ARBA00022679"/>
    </source>
</evidence>